<proteinExistence type="predicted"/>
<dbReference type="AlphaFoldDB" id="A0A9X6NJ32"/>
<dbReference type="EMBL" id="MTYJ01000492">
    <property type="protein sequence ID" value="OWA54955.1"/>
    <property type="molecule type" value="Genomic_DNA"/>
</dbReference>
<accession>A0A9X6NJ32</accession>
<dbReference type="Proteomes" id="UP000192578">
    <property type="component" value="Unassembled WGS sequence"/>
</dbReference>
<gene>
    <name evidence="1" type="ORF">BV898_19342</name>
</gene>
<reference evidence="2" key="1">
    <citation type="submission" date="2017-01" db="EMBL/GenBank/DDBJ databases">
        <title>Comparative genomics of anhydrobiosis in the tardigrade Hypsibius dujardini.</title>
        <authorList>
            <person name="Yoshida Y."/>
            <person name="Koutsovoulos G."/>
            <person name="Laetsch D."/>
            <person name="Stevens L."/>
            <person name="Kumar S."/>
            <person name="Horikawa D."/>
            <person name="Ishino K."/>
            <person name="Komine S."/>
            <person name="Tomita M."/>
            <person name="Blaxter M."/>
            <person name="Arakawa K."/>
        </authorList>
    </citation>
    <scope>NUCLEOTIDE SEQUENCE [LARGE SCALE GENOMIC DNA]</scope>
    <source>
        <strain evidence="2">Z151</strain>
    </source>
</reference>
<evidence type="ECO:0000313" key="1">
    <source>
        <dbReference type="EMBL" id="OWA54955.1"/>
    </source>
</evidence>
<keyword evidence="2" id="KW-1185">Reference proteome</keyword>
<organism evidence="1 2">
    <name type="scientific">Hypsibius exemplaris</name>
    <name type="common">Freshwater tardigrade</name>
    <dbReference type="NCBI Taxonomy" id="2072580"/>
    <lineage>
        <taxon>Eukaryota</taxon>
        <taxon>Metazoa</taxon>
        <taxon>Ecdysozoa</taxon>
        <taxon>Tardigrada</taxon>
        <taxon>Eutardigrada</taxon>
        <taxon>Parachela</taxon>
        <taxon>Hypsibioidea</taxon>
        <taxon>Hypsibiidae</taxon>
        <taxon>Hypsibius</taxon>
    </lineage>
</organism>
<protein>
    <submittedName>
        <fullName evidence="1">Uncharacterized protein</fullName>
    </submittedName>
</protein>
<evidence type="ECO:0000313" key="2">
    <source>
        <dbReference type="Proteomes" id="UP000192578"/>
    </source>
</evidence>
<sequence>MDQNHGGRIDDYIHSSYQVNRDVMDKSLKKAGQELKKNSTMSYVVKLGPGRERLPLNVNKYVPRDPRANATGGGSLFKPSVVGHGGKDPYWIEYEEIIENKKTKTKYEGLFEEKKNYMYNTPLELSMKNVIYYVRKNRVDLLTYMKFTICHVDKGPNNPALECEISMGFENAAEAKEFRKGKFHRLGGNELTVTNITVSKDAQASERPQILQDIEDQRPGVPGIFLVRGLNRVLTRGHP</sequence>
<name>A0A9X6NJ32_HYPEX</name>
<comment type="caution">
    <text evidence="1">The sequence shown here is derived from an EMBL/GenBank/DDBJ whole genome shotgun (WGS) entry which is preliminary data.</text>
</comment>